<evidence type="ECO:0000313" key="5">
    <source>
        <dbReference type="Proteomes" id="UP000566324"/>
    </source>
</evidence>
<evidence type="ECO:0000313" key="4">
    <source>
        <dbReference type="EMBL" id="MBB4630649.1"/>
    </source>
</evidence>
<dbReference type="SUPFAM" id="SSF82171">
    <property type="entry name" value="DPP6 N-terminal domain-like"/>
    <property type="match status" value="1"/>
</dbReference>
<evidence type="ECO:0000256" key="1">
    <source>
        <dbReference type="ARBA" id="ARBA00022801"/>
    </source>
</evidence>
<dbReference type="GO" id="GO:0006508">
    <property type="term" value="P:proteolysis"/>
    <property type="evidence" value="ECO:0007669"/>
    <property type="project" value="InterPro"/>
</dbReference>
<keyword evidence="4" id="KW-0031">Aminopeptidase</keyword>
<dbReference type="PANTHER" id="PTHR42776:SF27">
    <property type="entry name" value="DIPEPTIDYL PEPTIDASE FAMILY MEMBER 6"/>
    <property type="match status" value="1"/>
</dbReference>
<feature type="domain" description="Peptidase S9 prolyl oligopeptidase catalytic" evidence="3">
    <location>
        <begin position="444"/>
        <end position="649"/>
    </location>
</feature>
<evidence type="ECO:0000256" key="2">
    <source>
        <dbReference type="SAM" id="SignalP"/>
    </source>
</evidence>
<dbReference type="Proteomes" id="UP000566324">
    <property type="component" value="Unassembled WGS sequence"/>
</dbReference>
<gene>
    <name evidence="4" type="ORF">GGQ98_000250</name>
</gene>
<dbReference type="EMBL" id="JACHNZ010000001">
    <property type="protein sequence ID" value="MBB4630649.1"/>
    <property type="molecule type" value="Genomic_DNA"/>
</dbReference>
<sequence length="650" mass="71512">MLVQGPGLSAIALLLAVSLPAAAQNADLATLLGARASIESVGLSPLGDFVVYKTPAGPRDTNFVVAEIATGKQNLLANSSFDGSRISECHWVKTDRLTCLVVGETKVDGIKLGFTRMFAIGRDGTNVRTLGTQDTDRALQLNQYSGRLIDTLPADPEHVLMQVPFLEQSTTGTRLLSPESGLGVKRYNIYNGKESTLERPNRNASRYITDAQGDIRFRTVRDIDGNQNYTGKQIHWYRDREARNWKRVTLPDAAYVLSFDESGDSVYTLEPVNGRDALVKHRLDGGAEKQVVFAHEKVDITNLARIGARNRPVGVYYYDEYEHLEYFDNDLKALGKSLSRALPGKTVTLLDTSWDENRILLLAHADNDPGTYYVFDRKGRELMVISAVRDELTGKTLATSKPISYRAADGTLIPGYLTLPPGKEGTQLPLVVMPHGGPTARDTWGFDWLAQYLALNGYAVLQPNFRGSSGYGEDWVGDNGFQGWRQAIGDINDGARWAIASGLADAKRVAIVGWSYGGYAALQSNVVDPALYKAAVAIAPVTDLQQFVSEARHYKESRLVKESIGSGPERLAGSPARHAAAFRVPVLMFHGTMDLNVDVNQSRVMARELRKEGKPVDYVEYDGLEHSLVDSKVRIDMLTRIGAFLNTNLR</sequence>
<name>A0A7W7F5F6_9SPHN</name>
<dbReference type="InterPro" id="IPR001375">
    <property type="entry name" value="Peptidase_S9_cat"/>
</dbReference>
<keyword evidence="2" id="KW-0732">Signal</keyword>
<dbReference type="GO" id="GO:0004252">
    <property type="term" value="F:serine-type endopeptidase activity"/>
    <property type="evidence" value="ECO:0007669"/>
    <property type="project" value="TreeGrafter"/>
</dbReference>
<dbReference type="AlphaFoldDB" id="A0A7W7F5F6"/>
<reference evidence="4 5" key="1">
    <citation type="submission" date="2020-08" db="EMBL/GenBank/DDBJ databases">
        <title>Genomic Encyclopedia of Type Strains, Phase IV (KMG-IV): sequencing the most valuable type-strain genomes for metagenomic binning, comparative biology and taxonomic classification.</title>
        <authorList>
            <person name="Goeker M."/>
        </authorList>
    </citation>
    <scope>NUCLEOTIDE SEQUENCE [LARGE SCALE GENOMIC DNA]</scope>
    <source>
        <strain evidence="4 5">DSM 17328</strain>
    </source>
</reference>
<protein>
    <submittedName>
        <fullName evidence="4">Dipeptidyl aminopeptidase/acylaminoacyl peptidase</fullName>
    </submittedName>
</protein>
<dbReference type="PANTHER" id="PTHR42776">
    <property type="entry name" value="SERINE PEPTIDASE S9 FAMILY MEMBER"/>
    <property type="match status" value="1"/>
</dbReference>
<proteinExistence type="predicted"/>
<comment type="caution">
    <text evidence="4">The sequence shown here is derived from an EMBL/GenBank/DDBJ whole genome shotgun (WGS) entry which is preliminary data.</text>
</comment>
<dbReference type="InterPro" id="IPR029058">
    <property type="entry name" value="AB_hydrolase_fold"/>
</dbReference>
<dbReference type="GO" id="GO:0004177">
    <property type="term" value="F:aminopeptidase activity"/>
    <property type="evidence" value="ECO:0007669"/>
    <property type="project" value="UniProtKB-KW"/>
</dbReference>
<dbReference type="RefSeq" id="WP_184063889.1">
    <property type="nucleotide sequence ID" value="NZ_JACHNZ010000001.1"/>
</dbReference>
<accession>A0A7W7F5F6</accession>
<feature type="chain" id="PRO_5031514984" evidence="2">
    <location>
        <begin position="24"/>
        <end position="650"/>
    </location>
</feature>
<keyword evidence="4" id="KW-0645">Protease</keyword>
<evidence type="ECO:0000259" key="3">
    <source>
        <dbReference type="Pfam" id="PF00326"/>
    </source>
</evidence>
<dbReference type="Pfam" id="PF00326">
    <property type="entry name" value="Peptidase_S9"/>
    <property type="match status" value="1"/>
</dbReference>
<feature type="signal peptide" evidence="2">
    <location>
        <begin position="1"/>
        <end position="23"/>
    </location>
</feature>
<organism evidence="4 5">
    <name type="scientific">Sphingosinicella soli</name>
    <dbReference type="NCBI Taxonomy" id="333708"/>
    <lineage>
        <taxon>Bacteria</taxon>
        <taxon>Pseudomonadati</taxon>
        <taxon>Pseudomonadota</taxon>
        <taxon>Alphaproteobacteria</taxon>
        <taxon>Sphingomonadales</taxon>
        <taxon>Sphingosinicellaceae</taxon>
        <taxon>Sphingosinicella</taxon>
    </lineage>
</organism>
<keyword evidence="5" id="KW-1185">Reference proteome</keyword>
<dbReference type="Gene3D" id="3.40.50.1820">
    <property type="entry name" value="alpha/beta hydrolase"/>
    <property type="match status" value="1"/>
</dbReference>
<keyword evidence="1" id="KW-0378">Hydrolase</keyword>
<dbReference type="SUPFAM" id="SSF53474">
    <property type="entry name" value="alpha/beta-Hydrolases"/>
    <property type="match status" value="1"/>
</dbReference>